<feature type="region of interest" description="Disordered" evidence="2">
    <location>
        <begin position="30"/>
        <end position="77"/>
    </location>
</feature>
<evidence type="ECO:0000256" key="1">
    <source>
        <dbReference type="PROSITE-ProRule" id="PRU00042"/>
    </source>
</evidence>
<dbReference type="Proteomes" id="UP001150941">
    <property type="component" value="Unassembled WGS sequence"/>
</dbReference>
<reference evidence="4" key="1">
    <citation type="submission" date="2022-11" db="EMBL/GenBank/DDBJ databases">
        <authorList>
            <person name="Petersen C."/>
        </authorList>
    </citation>
    <scope>NUCLEOTIDE SEQUENCE</scope>
    <source>
        <strain evidence="4">IBT 19713</strain>
    </source>
</reference>
<dbReference type="GO" id="GO:0008270">
    <property type="term" value="F:zinc ion binding"/>
    <property type="evidence" value="ECO:0007669"/>
    <property type="project" value="UniProtKB-KW"/>
</dbReference>
<organism evidence="4 5">
    <name type="scientific">Penicillium chermesinum</name>
    <dbReference type="NCBI Taxonomy" id="63820"/>
    <lineage>
        <taxon>Eukaryota</taxon>
        <taxon>Fungi</taxon>
        <taxon>Dikarya</taxon>
        <taxon>Ascomycota</taxon>
        <taxon>Pezizomycotina</taxon>
        <taxon>Eurotiomycetes</taxon>
        <taxon>Eurotiomycetidae</taxon>
        <taxon>Eurotiales</taxon>
        <taxon>Aspergillaceae</taxon>
        <taxon>Penicillium</taxon>
    </lineage>
</organism>
<keyword evidence="1" id="KW-0862">Zinc</keyword>
<evidence type="ECO:0000256" key="2">
    <source>
        <dbReference type="SAM" id="MobiDB-lite"/>
    </source>
</evidence>
<keyword evidence="1" id="KW-0863">Zinc-finger</keyword>
<dbReference type="SUPFAM" id="SSF57667">
    <property type="entry name" value="beta-beta-alpha zinc fingers"/>
    <property type="match status" value="1"/>
</dbReference>
<dbReference type="RefSeq" id="XP_058326232.1">
    <property type="nucleotide sequence ID" value="XM_058479664.1"/>
</dbReference>
<dbReference type="EMBL" id="JAPQKS010000008">
    <property type="protein sequence ID" value="KAJ5217361.1"/>
    <property type="molecule type" value="Genomic_DNA"/>
</dbReference>
<accession>A0A9W9NCJ9</accession>
<dbReference type="OrthoDB" id="5305647at2759"/>
<dbReference type="InterPro" id="IPR013087">
    <property type="entry name" value="Znf_C2H2_type"/>
</dbReference>
<keyword evidence="1" id="KW-0479">Metal-binding</keyword>
<reference evidence="4" key="2">
    <citation type="journal article" date="2023" name="IMA Fungus">
        <title>Comparative genomic study of the Penicillium genus elucidates a diverse pangenome and 15 lateral gene transfer events.</title>
        <authorList>
            <person name="Petersen C."/>
            <person name="Sorensen T."/>
            <person name="Nielsen M.R."/>
            <person name="Sondergaard T.E."/>
            <person name="Sorensen J.L."/>
            <person name="Fitzpatrick D.A."/>
            <person name="Frisvad J.C."/>
            <person name="Nielsen K.L."/>
        </authorList>
    </citation>
    <scope>NUCLEOTIDE SEQUENCE</scope>
    <source>
        <strain evidence="4">IBT 19713</strain>
    </source>
</reference>
<dbReference type="PROSITE" id="PS50157">
    <property type="entry name" value="ZINC_FINGER_C2H2_2"/>
    <property type="match status" value="1"/>
</dbReference>
<evidence type="ECO:0000313" key="5">
    <source>
        <dbReference type="Proteomes" id="UP001150941"/>
    </source>
</evidence>
<keyword evidence="5" id="KW-1185">Reference proteome</keyword>
<dbReference type="InterPro" id="IPR036236">
    <property type="entry name" value="Znf_C2H2_sf"/>
</dbReference>
<evidence type="ECO:0000313" key="4">
    <source>
        <dbReference type="EMBL" id="KAJ5217361.1"/>
    </source>
</evidence>
<evidence type="ECO:0000259" key="3">
    <source>
        <dbReference type="PROSITE" id="PS50157"/>
    </source>
</evidence>
<dbReference type="AlphaFoldDB" id="A0A9W9NCJ9"/>
<gene>
    <name evidence="4" type="ORF">N7468_010369</name>
</gene>
<sequence>MDKHERPYTCKDWEQVFTYSGYLSRHQREVHKNNKMGSPITCPHGGRDRSVGNGSTRRASIQEHLRRRHVPDTNAKAGLRVEVSQLRREALEKGRRIEELERRYGGRRV</sequence>
<dbReference type="GeneID" id="83206968"/>
<protein>
    <recommendedName>
        <fullName evidence="3">C2H2-type domain-containing protein</fullName>
    </recommendedName>
</protein>
<comment type="caution">
    <text evidence="4">The sequence shown here is derived from an EMBL/GenBank/DDBJ whole genome shotgun (WGS) entry which is preliminary data.</text>
</comment>
<dbReference type="Gene3D" id="3.30.160.60">
    <property type="entry name" value="Classic Zinc Finger"/>
    <property type="match status" value="1"/>
</dbReference>
<feature type="domain" description="C2H2-type" evidence="3">
    <location>
        <begin position="8"/>
        <end position="36"/>
    </location>
</feature>
<proteinExistence type="predicted"/>
<name>A0A9W9NCJ9_9EURO</name>